<dbReference type="Gene3D" id="2.60.120.290">
    <property type="entry name" value="Spermadhesin, CUB domain"/>
    <property type="match status" value="1"/>
</dbReference>
<feature type="binding site" evidence="13">
    <location>
        <position position="164"/>
    </location>
    <ligand>
        <name>Zn(2+)</name>
        <dbReference type="ChEBI" id="CHEBI:29105"/>
        <note>catalytic</note>
    </ligand>
</feature>
<evidence type="ECO:0000256" key="2">
    <source>
        <dbReference type="ARBA" id="ARBA00022670"/>
    </source>
</evidence>
<comment type="cofactor">
    <cofactor evidence="13 14">
        <name>Zn(2+)</name>
        <dbReference type="ChEBI" id="CHEBI:29105"/>
    </cofactor>
    <text evidence="13 14">Binds 1 zinc ion per subunit.</text>
</comment>
<dbReference type="Gene3D" id="3.40.390.10">
    <property type="entry name" value="Collagenase (Catalytic Domain)"/>
    <property type="match status" value="1"/>
</dbReference>
<dbReference type="FunFam" id="2.60.120.290:FF:000005">
    <property type="entry name" value="Procollagen C-endopeptidase enhancer 1"/>
    <property type="match status" value="1"/>
</dbReference>
<dbReference type="PANTHER" id="PTHR10127:SF899">
    <property type="entry name" value="ASTACIN-LIKE METALLOENDOPEPTIDASE-RELATED"/>
    <property type="match status" value="1"/>
</dbReference>
<evidence type="ECO:0000256" key="14">
    <source>
        <dbReference type="RuleBase" id="RU361183"/>
    </source>
</evidence>
<dbReference type="SUPFAM" id="SSF49854">
    <property type="entry name" value="Spermadhesin, CUB domain"/>
    <property type="match status" value="1"/>
</dbReference>
<dbReference type="InterPro" id="IPR035914">
    <property type="entry name" value="Sperma_CUB_dom_sf"/>
</dbReference>
<dbReference type="Pfam" id="PF01400">
    <property type="entry name" value="Astacin"/>
    <property type="match status" value="1"/>
</dbReference>
<dbReference type="InterPro" id="IPR000859">
    <property type="entry name" value="CUB_dom"/>
</dbReference>
<dbReference type="PANTHER" id="PTHR10127">
    <property type="entry name" value="DISCOIDIN, CUB, EGF, LAMININ , AND ZINC METALLOPROTEASE DOMAIN CONTAINING"/>
    <property type="match status" value="1"/>
</dbReference>
<evidence type="ECO:0000256" key="6">
    <source>
        <dbReference type="ARBA" id="ARBA00022833"/>
    </source>
</evidence>
<feature type="domain" description="CUB" evidence="15">
    <location>
        <begin position="264"/>
        <end position="377"/>
    </location>
</feature>
<evidence type="ECO:0000256" key="7">
    <source>
        <dbReference type="ARBA" id="ARBA00023049"/>
    </source>
</evidence>
<feature type="domain" description="Peptidase M12A" evidence="16">
    <location>
        <begin position="62"/>
        <end position="262"/>
    </location>
</feature>
<dbReference type="InterPro" id="IPR001506">
    <property type="entry name" value="Peptidase_M12A"/>
</dbReference>
<keyword evidence="3 13" id="KW-0479">Metal-binding</keyword>
<dbReference type="FunFam" id="3.40.390.10:FF:000040">
    <property type="entry name" value="Metalloendopeptidase"/>
    <property type="match status" value="1"/>
</dbReference>
<evidence type="ECO:0000256" key="8">
    <source>
        <dbReference type="ARBA" id="ARBA00023157"/>
    </source>
</evidence>
<comment type="caution">
    <text evidence="12">Lacks conserved residue(s) required for the propagation of feature annotation.</text>
</comment>
<dbReference type="PROSITE" id="PS51864">
    <property type="entry name" value="ASTACIN"/>
    <property type="match status" value="1"/>
</dbReference>
<keyword evidence="6 13" id="KW-0862">Zinc</keyword>
<proteinExistence type="predicted"/>
<feature type="disulfide bond" evidence="12">
    <location>
        <begin position="264"/>
        <end position="291"/>
    </location>
</feature>
<keyword evidence="18" id="KW-1185">Reference proteome</keyword>
<dbReference type="InterPro" id="IPR024079">
    <property type="entry name" value="MetalloPept_cat_dom_sf"/>
</dbReference>
<evidence type="ECO:0000259" key="16">
    <source>
        <dbReference type="PROSITE" id="PS51864"/>
    </source>
</evidence>
<dbReference type="SMART" id="SM00042">
    <property type="entry name" value="CUB"/>
    <property type="match status" value="1"/>
</dbReference>
<keyword evidence="4" id="KW-0732">Signal</keyword>
<dbReference type="CDD" id="cd00041">
    <property type="entry name" value="CUB"/>
    <property type="match status" value="1"/>
</dbReference>
<reference evidence="18" key="1">
    <citation type="journal article" date="2017" name="PLoS ONE">
        <title>The Agassiz's desert tortoise genome provides a resource for the conservation of a threatened species.</title>
        <authorList>
            <person name="Tollis M."/>
            <person name="DeNardo D.F."/>
            <person name="Cornelius J.A."/>
            <person name="Dolby G.A."/>
            <person name="Edwards T."/>
            <person name="Henen B.T."/>
            <person name="Karl A.E."/>
            <person name="Murphy R.W."/>
            <person name="Kusumi K."/>
        </authorList>
    </citation>
    <scope>NUCLEOTIDE SEQUENCE [LARGE SCALE GENOMIC DNA]</scope>
</reference>
<dbReference type="GO" id="GO:0007338">
    <property type="term" value="P:single fertilization"/>
    <property type="evidence" value="ECO:0007669"/>
    <property type="project" value="UniProtKB-KW"/>
</dbReference>
<feature type="binding site" evidence="13">
    <location>
        <position position="160"/>
    </location>
    <ligand>
        <name>Zn(2+)</name>
        <dbReference type="ChEBI" id="CHEBI:29105"/>
        <note>catalytic</note>
    </ligand>
</feature>
<evidence type="ECO:0000256" key="5">
    <source>
        <dbReference type="ARBA" id="ARBA00022801"/>
    </source>
</evidence>
<keyword evidence="10" id="KW-0968">Cytoplasmic vesicle</keyword>
<comment type="subcellular location">
    <subcellularLocation>
        <location evidence="11">Cytoplasmic vesicle</location>
        <location evidence="11">Secretory vesicle</location>
        <location evidence="11">Cortical granule</location>
    </subcellularLocation>
</comment>
<feature type="binding site" evidence="13">
    <location>
        <position position="170"/>
    </location>
    <ligand>
        <name>Zn(2+)</name>
        <dbReference type="ChEBI" id="CHEBI:29105"/>
        <note>catalytic</note>
    </ligand>
</feature>
<evidence type="ECO:0000313" key="18">
    <source>
        <dbReference type="Proteomes" id="UP000291020"/>
    </source>
</evidence>
<dbReference type="PRINTS" id="PR00480">
    <property type="entry name" value="ASTACIN"/>
</dbReference>
<dbReference type="Proteomes" id="UP000291020">
    <property type="component" value="Unassembled WGS sequence"/>
</dbReference>
<reference evidence="17" key="3">
    <citation type="submission" date="2025-09" db="UniProtKB">
        <authorList>
            <consortium name="Ensembl"/>
        </authorList>
    </citation>
    <scope>IDENTIFICATION</scope>
</reference>
<evidence type="ECO:0000256" key="9">
    <source>
        <dbReference type="ARBA" id="ARBA00023279"/>
    </source>
</evidence>
<keyword evidence="7 13" id="KW-0482">Metalloprotease</keyword>
<keyword evidence="9" id="KW-0278">Fertilization</keyword>
<evidence type="ECO:0000256" key="3">
    <source>
        <dbReference type="ARBA" id="ARBA00022723"/>
    </source>
</evidence>
<evidence type="ECO:0000256" key="10">
    <source>
        <dbReference type="ARBA" id="ARBA00023329"/>
    </source>
</evidence>
<keyword evidence="2 13" id="KW-0645">Protease</keyword>
<dbReference type="CDD" id="cd04283">
    <property type="entry name" value="ZnMc_hatching_enzyme"/>
    <property type="match status" value="1"/>
</dbReference>
<evidence type="ECO:0000313" key="17">
    <source>
        <dbReference type="Ensembl" id="ENSGAGP00000014313.1"/>
    </source>
</evidence>
<dbReference type="GO" id="GO:0060473">
    <property type="term" value="C:cortical granule"/>
    <property type="evidence" value="ECO:0007669"/>
    <property type="project" value="UniProtKB-SubCell"/>
</dbReference>
<evidence type="ECO:0000256" key="1">
    <source>
        <dbReference type="ARBA" id="ARBA00022490"/>
    </source>
</evidence>
<feature type="active site" evidence="13">
    <location>
        <position position="161"/>
    </location>
</feature>
<dbReference type="GO" id="GO:0006508">
    <property type="term" value="P:proteolysis"/>
    <property type="evidence" value="ECO:0007669"/>
    <property type="project" value="UniProtKB-KW"/>
</dbReference>
<dbReference type="EC" id="3.4.24.-" evidence="14"/>
<keyword evidence="1" id="KW-0963">Cytoplasm</keyword>
<evidence type="ECO:0000256" key="12">
    <source>
        <dbReference type="PROSITE-ProRule" id="PRU00059"/>
    </source>
</evidence>
<dbReference type="PROSITE" id="PS01180">
    <property type="entry name" value="CUB"/>
    <property type="match status" value="1"/>
</dbReference>
<evidence type="ECO:0000256" key="4">
    <source>
        <dbReference type="ARBA" id="ARBA00022729"/>
    </source>
</evidence>
<keyword evidence="5 13" id="KW-0378">Hydrolase</keyword>
<dbReference type="AlphaFoldDB" id="A0A452HHG3"/>
<dbReference type="SUPFAM" id="SSF55486">
    <property type="entry name" value="Metalloproteases ('zincins'), catalytic domain"/>
    <property type="match status" value="1"/>
</dbReference>
<dbReference type="GO" id="GO:0008270">
    <property type="term" value="F:zinc ion binding"/>
    <property type="evidence" value="ECO:0007669"/>
    <property type="project" value="UniProtKB-UniRule"/>
</dbReference>
<evidence type="ECO:0000259" key="15">
    <source>
        <dbReference type="PROSITE" id="PS01180"/>
    </source>
</evidence>
<evidence type="ECO:0000256" key="11">
    <source>
        <dbReference type="ARBA" id="ARBA00037865"/>
    </source>
</evidence>
<reference evidence="17" key="2">
    <citation type="submission" date="2025-08" db="UniProtKB">
        <authorList>
            <consortium name="Ensembl"/>
        </authorList>
    </citation>
    <scope>IDENTIFICATION</scope>
</reference>
<keyword evidence="8 12" id="KW-1015">Disulfide bond</keyword>
<name>A0A452HHG3_9SAUR</name>
<dbReference type="InterPro" id="IPR006026">
    <property type="entry name" value="Peptidase_Metallo"/>
</dbReference>
<dbReference type="GO" id="GO:0004222">
    <property type="term" value="F:metalloendopeptidase activity"/>
    <property type="evidence" value="ECO:0007669"/>
    <property type="project" value="UniProtKB-UniRule"/>
</dbReference>
<organism evidence="17 18">
    <name type="scientific">Gopherus agassizii</name>
    <name type="common">Agassiz's desert tortoise</name>
    <dbReference type="NCBI Taxonomy" id="38772"/>
    <lineage>
        <taxon>Eukaryota</taxon>
        <taxon>Metazoa</taxon>
        <taxon>Chordata</taxon>
        <taxon>Craniata</taxon>
        <taxon>Vertebrata</taxon>
        <taxon>Euteleostomi</taxon>
        <taxon>Archelosauria</taxon>
        <taxon>Testudinata</taxon>
        <taxon>Testudines</taxon>
        <taxon>Cryptodira</taxon>
        <taxon>Durocryptodira</taxon>
        <taxon>Testudinoidea</taxon>
        <taxon>Testudinidae</taxon>
        <taxon>Gopherus</taxon>
    </lineage>
</organism>
<accession>A0A452HHG3</accession>
<dbReference type="Pfam" id="PF00431">
    <property type="entry name" value="CUB"/>
    <property type="match status" value="1"/>
</dbReference>
<evidence type="ECO:0000256" key="13">
    <source>
        <dbReference type="PROSITE-ProRule" id="PRU01211"/>
    </source>
</evidence>
<dbReference type="InterPro" id="IPR034039">
    <property type="entry name" value="ZnMP_hatching_enz"/>
</dbReference>
<protein>
    <recommendedName>
        <fullName evidence="14">Metalloendopeptidase</fullName>
        <ecNumber evidence="14">3.4.24.-</ecNumber>
    </recommendedName>
</protein>
<sequence length="429" mass="46943">QASFGWQPLRVCGQASCTNNPREEQVWEGWSFLVNTKQAPLKASCFSQRLREGDIVVTKSRSAIGCSDHSCFWPQSSDGIVRVPYVFSPDYDEAQIRWINEAMAEFEILTCIDFVNHTTESDYLSIKSGKGCWSHYGKIGGGQILSLMKKGCMWKGVIQHELNHALGFLHEQSRSDRDSYVKIMWEYISAGNKGNFKKSENSNNLGLQYDYSSVMHYGTNAFSNTPGRATIIPIPDASVPIGQRYGLSNLDVAKINKLYNCNRCSTVLDSPSGSLSSDNHTSKYSSSNATCFWLIRIPSKRVSLQFDAFSLKSSTDCKTEYVKIYDGVSQSSEVLLDKTCGTKSPPVVTASGRTVLVEFVRGGTGAATGFKISYSSGRSNPRKNGSINLYPSPGIAATSLAATLSAGHSELKGNMCPPSSTSSRFGILT</sequence>
<dbReference type="SMART" id="SM00235">
    <property type="entry name" value="ZnMc"/>
    <property type="match status" value="1"/>
</dbReference>
<dbReference type="Ensembl" id="ENSGAGT00000016376.1">
    <property type="protein sequence ID" value="ENSGAGP00000014313.1"/>
    <property type="gene ID" value="ENSGAGG00000010817.1"/>
</dbReference>
<dbReference type="STRING" id="38772.ENSGAGP00000014313"/>